<gene>
    <name evidence="1" type="ORF">ENU20_04895</name>
</gene>
<name>A0A7C4NRI8_STAMA</name>
<sequence>MIPRTVYIETVFSSRERIESHGLEIYTGLTTSSMVENYRIIFYGLLVQEEGFPNVYLLSPSEYIVFKKPRVEFCRWHSGSLNIEDDPLKREYCIEKKYTALGYCRLHSDSIRALYSCCFESRSLYGLTDCEQLDRLLKGSVEFLVYMLAYSSDGFKVGSTRKWRLIRRLAEQPHIVASTLYVSSSASEARRIEAKAGSLDWLTEVPHRDIRRTLSTPIKAVLNKFIKLRERTLRILGLNETDTSIVRVEPASNLEVFQRAKNVDLYELIDKKLEIYDYGYGYLLLSNVSSNEYFILKFPDVMNKDCLRTVR</sequence>
<organism evidence="1">
    <name type="scientific">Staphylothermus marinus</name>
    <dbReference type="NCBI Taxonomy" id="2280"/>
    <lineage>
        <taxon>Archaea</taxon>
        <taxon>Thermoproteota</taxon>
        <taxon>Thermoprotei</taxon>
        <taxon>Desulfurococcales</taxon>
        <taxon>Desulfurococcaceae</taxon>
        <taxon>Staphylothermus</taxon>
    </lineage>
</organism>
<reference evidence="1" key="1">
    <citation type="journal article" date="2020" name="mSystems">
        <title>Genome- and Community-Level Interaction Insights into Carbon Utilization and Element Cycling Functions of Hydrothermarchaeota in Hydrothermal Sediment.</title>
        <authorList>
            <person name="Zhou Z."/>
            <person name="Liu Y."/>
            <person name="Xu W."/>
            <person name="Pan J."/>
            <person name="Luo Z.H."/>
            <person name="Li M."/>
        </authorList>
    </citation>
    <scope>NUCLEOTIDE SEQUENCE [LARGE SCALE GENOMIC DNA]</scope>
    <source>
        <strain evidence="1">SpSt-648</strain>
    </source>
</reference>
<dbReference type="EMBL" id="DTBP01000043">
    <property type="protein sequence ID" value="HGQ74393.1"/>
    <property type="molecule type" value="Genomic_DNA"/>
</dbReference>
<dbReference type="AlphaFoldDB" id="A0A7C4NRI8"/>
<accession>A0A7C4NRI8</accession>
<protein>
    <submittedName>
        <fullName evidence="1">DUF2797 domain-containing protein</fullName>
    </submittedName>
</protein>
<comment type="caution">
    <text evidence="1">The sequence shown here is derived from an EMBL/GenBank/DDBJ whole genome shotgun (WGS) entry which is preliminary data.</text>
</comment>
<evidence type="ECO:0000313" key="1">
    <source>
        <dbReference type="EMBL" id="HGQ74393.1"/>
    </source>
</evidence>
<proteinExistence type="predicted"/>